<organism evidence="1 2">
    <name type="scientific">Pseudomonas phage Psa21</name>
    <dbReference type="NCBI Taxonomy" id="2530023"/>
    <lineage>
        <taxon>Viruses</taxon>
        <taxon>Duplodnaviria</taxon>
        <taxon>Heunggongvirae</taxon>
        <taxon>Uroviricota</taxon>
        <taxon>Caudoviricetes</taxon>
        <taxon>Chimalliviridae</taxon>
        <taxon>Tepukevirus</taxon>
        <taxon>Tepukevirus Psa21</taxon>
    </lineage>
</organism>
<gene>
    <name evidence="1" type="ORF">PSA21_85</name>
</gene>
<reference evidence="1 2" key="1">
    <citation type="submission" date="2019-02" db="EMBL/GenBank/DDBJ databases">
        <authorList>
            <person name="Frampton R.A."/>
            <person name="Wojtus J.K."/>
            <person name="Fineran P.C."/>
            <person name="Hendrickson H.L."/>
        </authorList>
    </citation>
    <scope>NUCLEOTIDE SEQUENCE [LARGE SCALE GENOMIC DNA]</scope>
</reference>
<accession>A0A481W5F4</accession>
<protein>
    <submittedName>
        <fullName evidence="1">Uncharacterized protein</fullName>
    </submittedName>
</protein>
<keyword evidence="2" id="KW-1185">Reference proteome</keyword>
<dbReference type="Proteomes" id="UP000294134">
    <property type="component" value="Segment"/>
</dbReference>
<evidence type="ECO:0000313" key="2">
    <source>
        <dbReference type="Proteomes" id="UP000294134"/>
    </source>
</evidence>
<name>A0A481W5F4_9CAUD</name>
<evidence type="ECO:0000313" key="1">
    <source>
        <dbReference type="EMBL" id="QBJ02613.1"/>
    </source>
</evidence>
<sequence>MNPNIQLETKEDPTWMTFDNTRAKAQQAAITLADTIGKIKEDQFVIPTAITEKDGVITVELETVEDGNPHGMKVGDLNLEGIVPAPLLAIQEALSDSATLENPLNKAVALEAQSFVAQKLLADKGWDIVKQLFLISSEMLQTTQLFVLPVISEEDLVKEKLGENYEEFQKGFDALKEDLATMSSVLIALSKKHVDKVGAVEPEDQTLVAELTMGYSNIQSQMENEVGPELMKQMAILEAAGVSAEDLFAAFVAGQEEPEKQ</sequence>
<dbReference type="EMBL" id="MK552327">
    <property type="protein sequence ID" value="QBJ02613.1"/>
    <property type="molecule type" value="Genomic_DNA"/>
</dbReference>
<proteinExistence type="predicted"/>